<keyword evidence="2" id="KW-1185">Reference proteome</keyword>
<evidence type="ECO:0000313" key="2">
    <source>
        <dbReference type="Proteomes" id="UP000807504"/>
    </source>
</evidence>
<sequence>MKVSISSHQKYELDRFRPEFSSESCPVCRKFHKRALPTAVLFRQVFAHFPMRGGVRSGAYGISYCALLRSDQMRSVNCWQHGPAAPWPAFSSDHLRRPPQPCSLLNDFESFFED</sequence>
<evidence type="ECO:0000313" key="1">
    <source>
        <dbReference type="EMBL" id="KAF8789945.1"/>
    </source>
</evidence>
<dbReference type="Proteomes" id="UP000807504">
    <property type="component" value="Unassembled WGS sequence"/>
</dbReference>
<dbReference type="EMBL" id="JABXBU010000011">
    <property type="protein sequence ID" value="KAF8789945.1"/>
    <property type="molecule type" value="Genomic_DNA"/>
</dbReference>
<accession>A0A8T0FHU1</accession>
<comment type="caution">
    <text evidence="1">The sequence shown here is derived from an EMBL/GenBank/DDBJ whole genome shotgun (WGS) entry which is preliminary data.</text>
</comment>
<proteinExistence type="predicted"/>
<name>A0A8T0FHU1_ARGBR</name>
<protein>
    <submittedName>
        <fullName evidence="1">Uncharacterized protein</fullName>
    </submittedName>
</protein>
<gene>
    <name evidence="1" type="ORF">HNY73_005039</name>
</gene>
<organism evidence="1 2">
    <name type="scientific">Argiope bruennichi</name>
    <name type="common">Wasp spider</name>
    <name type="synonym">Aranea bruennichi</name>
    <dbReference type="NCBI Taxonomy" id="94029"/>
    <lineage>
        <taxon>Eukaryota</taxon>
        <taxon>Metazoa</taxon>
        <taxon>Ecdysozoa</taxon>
        <taxon>Arthropoda</taxon>
        <taxon>Chelicerata</taxon>
        <taxon>Arachnida</taxon>
        <taxon>Araneae</taxon>
        <taxon>Araneomorphae</taxon>
        <taxon>Entelegynae</taxon>
        <taxon>Araneoidea</taxon>
        <taxon>Araneidae</taxon>
        <taxon>Argiope</taxon>
    </lineage>
</organism>
<reference evidence="1" key="2">
    <citation type="submission" date="2020-06" db="EMBL/GenBank/DDBJ databases">
        <authorList>
            <person name="Sheffer M."/>
        </authorList>
    </citation>
    <scope>NUCLEOTIDE SEQUENCE</scope>
</reference>
<reference evidence="1" key="1">
    <citation type="journal article" date="2020" name="bioRxiv">
        <title>Chromosome-level reference genome of the European wasp spider Argiope bruennichi: a resource for studies on range expansion and evolutionary adaptation.</title>
        <authorList>
            <person name="Sheffer M.M."/>
            <person name="Hoppe A."/>
            <person name="Krehenwinkel H."/>
            <person name="Uhl G."/>
            <person name="Kuss A.W."/>
            <person name="Jensen L."/>
            <person name="Jensen C."/>
            <person name="Gillespie R.G."/>
            <person name="Hoff K.J."/>
            <person name="Prost S."/>
        </authorList>
    </citation>
    <scope>NUCLEOTIDE SEQUENCE</scope>
</reference>
<dbReference type="AlphaFoldDB" id="A0A8T0FHU1"/>